<comment type="caution">
    <text evidence="4">The sequence shown here is derived from an EMBL/GenBank/DDBJ whole genome shotgun (WGS) entry which is preliminary data.</text>
</comment>
<dbReference type="EMBL" id="QDDL01000005">
    <property type="protein sequence ID" value="PVZ68271.1"/>
    <property type="molecule type" value="Genomic_DNA"/>
</dbReference>
<keyword evidence="1" id="KW-0812">Transmembrane</keyword>
<feature type="domain" description="GGDEF" evidence="3">
    <location>
        <begin position="452"/>
        <end position="591"/>
    </location>
</feature>
<dbReference type="PROSITE" id="PS50887">
    <property type="entry name" value="GGDEF"/>
    <property type="match status" value="1"/>
</dbReference>
<feature type="transmembrane region" description="Helical" evidence="1">
    <location>
        <begin position="194"/>
        <end position="212"/>
    </location>
</feature>
<dbReference type="AlphaFoldDB" id="A0A2V1GVA5"/>
<dbReference type="InterPro" id="IPR001633">
    <property type="entry name" value="EAL_dom"/>
</dbReference>
<dbReference type="PANTHER" id="PTHR33121:SF70">
    <property type="entry name" value="SIGNALING PROTEIN YKOW"/>
    <property type="match status" value="1"/>
</dbReference>
<reference evidence="4 5" key="1">
    <citation type="submission" date="2018-04" db="EMBL/GenBank/DDBJ databases">
        <title>Thalassorhabdus spongiae gen. nov., sp. nov., isolated from a marine sponge in South-West Iceland.</title>
        <authorList>
            <person name="Knobloch S."/>
            <person name="Daussin A."/>
            <person name="Johannsson R."/>
            <person name="Marteinsson V.T."/>
        </authorList>
    </citation>
    <scope>NUCLEOTIDE SEQUENCE [LARGE SCALE GENOMIC DNA]</scope>
    <source>
        <strain evidence="4 5">Hp12</strain>
    </source>
</reference>
<organism evidence="4 5">
    <name type="scientific">Pelagibaculum spongiae</name>
    <dbReference type="NCBI Taxonomy" id="2080658"/>
    <lineage>
        <taxon>Bacteria</taxon>
        <taxon>Pseudomonadati</taxon>
        <taxon>Pseudomonadota</taxon>
        <taxon>Gammaproteobacteria</taxon>
        <taxon>Oceanospirillales</taxon>
        <taxon>Pelagibaculum</taxon>
    </lineage>
</organism>
<dbReference type="InterPro" id="IPR011623">
    <property type="entry name" value="7TMR_DISM_rcpt_extracell_dom1"/>
</dbReference>
<evidence type="ECO:0000313" key="4">
    <source>
        <dbReference type="EMBL" id="PVZ68271.1"/>
    </source>
</evidence>
<dbReference type="InterPro" id="IPR050706">
    <property type="entry name" value="Cyclic-di-GMP_PDE-like"/>
</dbReference>
<dbReference type="PANTHER" id="PTHR33121">
    <property type="entry name" value="CYCLIC DI-GMP PHOSPHODIESTERASE PDEF"/>
    <property type="match status" value="1"/>
</dbReference>
<feature type="domain" description="EAL" evidence="2">
    <location>
        <begin position="601"/>
        <end position="854"/>
    </location>
</feature>
<feature type="transmembrane region" description="Helical" evidence="1">
    <location>
        <begin position="287"/>
        <end position="305"/>
    </location>
</feature>
<feature type="transmembrane region" description="Helical" evidence="1">
    <location>
        <begin position="219"/>
        <end position="236"/>
    </location>
</feature>
<dbReference type="Gene3D" id="3.20.20.450">
    <property type="entry name" value="EAL domain"/>
    <property type="match status" value="1"/>
</dbReference>
<dbReference type="Pfam" id="PF07695">
    <property type="entry name" value="7TMR-DISM_7TM"/>
    <property type="match status" value="1"/>
</dbReference>
<dbReference type="PROSITE" id="PS50883">
    <property type="entry name" value="EAL"/>
    <property type="match status" value="1"/>
</dbReference>
<dbReference type="GO" id="GO:0071111">
    <property type="term" value="F:cyclic-guanylate-specific phosphodiesterase activity"/>
    <property type="evidence" value="ECO:0007669"/>
    <property type="project" value="InterPro"/>
</dbReference>
<evidence type="ECO:0000256" key="1">
    <source>
        <dbReference type="SAM" id="Phobius"/>
    </source>
</evidence>
<dbReference type="Pfam" id="PF00563">
    <property type="entry name" value="EAL"/>
    <property type="match status" value="1"/>
</dbReference>
<dbReference type="InterPro" id="IPR029787">
    <property type="entry name" value="Nucleotide_cyclase"/>
</dbReference>
<keyword evidence="1" id="KW-1133">Transmembrane helix</keyword>
<sequence>MGSYKKALYLITILCLSVFFNAVSAEQVMRLESAETVYRPGFVARYLEDPLAELKPRHLRQAMWQESFLPTRGSWPGFGLSQSAWWLTFILDNQSKNTEVWWLDIGYAPLDSLELYVLNPSGYPELVGKSGDLSGIPKAYRSTGHGLFKLDITTGTRKTYFLRVQSDSFLMLPIKLVSTDQLLTSTRIESLFKGIFYGGLLVLIAYNLLLFTAIRDTSYLLYVFYSLMIFLNRASVDGLALEFFWPGAVEFNGRMPMISLGLALMLGLMFMGRFLKTAYEIPWLKQILYGFYALLSGYTLLSLFGELRLGVWLSGPIMMLCFALVVAVAVWCLWQGDRAARFFLAAWLALMLGAMINVSASYSWLPVNLFTLYSGHIGAGIEAVLLSLGLAERISRDRHLKANALQKQRDMAQELQRAEERMIQQAFSDHLTGLPNRASLVARMRSLTLIGGRYQLVLLQPMRYQQIKNTLGHEQAAKLLVSLAGRISNLLRDYPGVLNLDRPARDAAIAVLEGPALAFIVRTRDQLERIEKRLQKLQQPQDIGGMRLDPGLRVGVSSFPEHASHPELLLQYAHVAVEQAEANNSFLACYQAEQDPYSERHLTLLADLSHAIKRSQLVLAYQPQCDLDSERIIGVEALLRWRHPKNGWVSPAEFIPMAEQGGMMRELTHWLMEVALRQLGIWRERGIDISMSLNLSAQNLLEPDLPERFSRLLDKYRLNPKQLILEITETTMMSDPDQALIILSKFHELGIQLSIDDFGTGYSSMAYLRKLPVNEIKIDRSFVVGMVQEKQDALIVKTITVMSHNLNLKVVAEGVEDLQTMRLLRKIGCDVAQGWFIGRPVSASEIERLMLQLPDVHPVAALS</sequence>
<evidence type="ECO:0008006" key="6">
    <source>
        <dbReference type="Google" id="ProtNLM"/>
    </source>
</evidence>
<protein>
    <recommendedName>
        <fullName evidence="6">EAL domain-containing protein</fullName>
    </recommendedName>
</protein>
<keyword evidence="5" id="KW-1185">Reference proteome</keyword>
<feature type="transmembrane region" description="Helical" evidence="1">
    <location>
        <begin position="341"/>
        <end position="364"/>
    </location>
</feature>
<evidence type="ECO:0000259" key="2">
    <source>
        <dbReference type="PROSITE" id="PS50883"/>
    </source>
</evidence>
<dbReference type="RefSeq" id="WP_116687599.1">
    <property type="nucleotide sequence ID" value="NZ_CAWNYD010000005.1"/>
</dbReference>
<dbReference type="Pfam" id="PF07696">
    <property type="entry name" value="7TMR-DISMED2"/>
    <property type="match status" value="1"/>
</dbReference>
<name>A0A2V1GVA5_9GAMM</name>
<dbReference type="InterPro" id="IPR000160">
    <property type="entry name" value="GGDEF_dom"/>
</dbReference>
<accession>A0A2V1GVA5</accession>
<dbReference type="SMART" id="SM00267">
    <property type="entry name" value="GGDEF"/>
    <property type="match status" value="1"/>
</dbReference>
<dbReference type="Gene3D" id="2.60.40.2380">
    <property type="match status" value="1"/>
</dbReference>
<dbReference type="OrthoDB" id="9804951at2"/>
<evidence type="ECO:0000313" key="5">
    <source>
        <dbReference type="Proteomes" id="UP000244906"/>
    </source>
</evidence>
<dbReference type="SUPFAM" id="SSF55073">
    <property type="entry name" value="Nucleotide cyclase"/>
    <property type="match status" value="1"/>
</dbReference>
<dbReference type="Gene3D" id="3.30.70.270">
    <property type="match status" value="1"/>
</dbReference>
<dbReference type="InterPro" id="IPR011622">
    <property type="entry name" value="7TMR_DISM_rcpt_extracell_dom2"/>
</dbReference>
<proteinExistence type="predicted"/>
<feature type="transmembrane region" description="Helical" evidence="1">
    <location>
        <begin position="311"/>
        <end position="334"/>
    </location>
</feature>
<dbReference type="InterPro" id="IPR043128">
    <property type="entry name" value="Rev_trsase/Diguanyl_cyclase"/>
</dbReference>
<dbReference type="CDD" id="cd01948">
    <property type="entry name" value="EAL"/>
    <property type="match status" value="1"/>
</dbReference>
<dbReference type="InterPro" id="IPR035919">
    <property type="entry name" value="EAL_sf"/>
</dbReference>
<dbReference type="SMART" id="SM00052">
    <property type="entry name" value="EAL"/>
    <property type="match status" value="1"/>
</dbReference>
<feature type="transmembrane region" description="Helical" evidence="1">
    <location>
        <begin position="256"/>
        <end position="275"/>
    </location>
</feature>
<dbReference type="SUPFAM" id="SSF141868">
    <property type="entry name" value="EAL domain-like"/>
    <property type="match status" value="1"/>
</dbReference>
<dbReference type="Pfam" id="PF00990">
    <property type="entry name" value="GGDEF"/>
    <property type="match status" value="1"/>
</dbReference>
<evidence type="ECO:0000259" key="3">
    <source>
        <dbReference type="PROSITE" id="PS50887"/>
    </source>
</evidence>
<gene>
    <name evidence="4" type="ORF">DC094_13345</name>
</gene>
<dbReference type="Proteomes" id="UP000244906">
    <property type="component" value="Unassembled WGS sequence"/>
</dbReference>
<keyword evidence="1" id="KW-0472">Membrane</keyword>